<organism evidence="12 13">
    <name type="scientific">Aeromonas veronii</name>
    <dbReference type="NCBI Taxonomy" id="654"/>
    <lineage>
        <taxon>Bacteria</taxon>
        <taxon>Pseudomonadati</taxon>
        <taxon>Pseudomonadota</taxon>
        <taxon>Gammaproteobacteria</taxon>
        <taxon>Aeromonadales</taxon>
        <taxon>Aeromonadaceae</taxon>
        <taxon>Aeromonas</taxon>
    </lineage>
</organism>
<dbReference type="PANTHER" id="PTHR48111:SF6">
    <property type="entry name" value="TRANSCRIPTIONAL REGULATORY PROTEIN CREB"/>
    <property type="match status" value="1"/>
</dbReference>
<evidence type="ECO:0000259" key="10">
    <source>
        <dbReference type="PROSITE" id="PS50110"/>
    </source>
</evidence>
<feature type="modified residue" description="4-aspartylphosphate" evidence="8">
    <location>
        <position position="69"/>
    </location>
</feature>
<dbReference type="PROSITE" id="PS51755">
    <property type="entry name" value="OMPR_PHOB"/>
    <property type="match status" value="1"/>
</dbReference>
<dbReference type="SUPFAM" id="SSF46894">
    <property type="entry name" value="C-terminal effector domain of the bipartite response regulators"/>
    <property type="match status" value="1"/>
</dbReference>
<dbReference type="GO" id="GO:0045893">
    <property type="term" value="P:positive regulation of DNA-templated transcription"/>
    <property type="evidence" value="ECO:0007669"/>
    <property type="project" value="UniProtKB-ARBA"/>
</dbReference>
<dbReference type="SUPFAM" id="SSF52172">
    <property type="entry name" value="CheY-like"/>
    <property type="match status" value="1"/>
</dbReference>
<feature type="domain" description="OmpR/PhoB-type" evidence="11">
    <location>
        <begin position="138"/>
        <end position="238"/>
    </location>
</feature>
<dbReference type="InterPro" id="IPR011006">
    <property type="entry name" value="CheY-like_superfamily"/>
</dbReference>
<accession>A0A653LCT2</accession>
<dbReference type="AlphaFoldDB" id="A0A653LCT2"/>
<dbReference type="FunFam" id="3.40.50.2300:FF:000021">
    <property type="entry name" value="Two-component system response regulator KdpE"/>
    <property type="match status" value="1"/>
</dbReference>
<dbReference type="NCBIfam" id="NF008296">
    <property type="entry name" value="PRK11083.1"/>
    <property type="match status" value="1"/>
</dbReference>
<evidence type="ECO:0000256" key="5">
    <source>
        <dbReference type="ARBA" id="ARBA00023015"/>
    </source>
</evidence>
<feature type="domain" description="Response regulatory" evidence="10">
    <location>
        <begin position="20"/>
        <end position="133"/>
    </location>
</feature>
<evidence type="ECO:0000256" key="7">
    <source>
        <dbReference type="ARBA" id="ARBA00023163"/>
    </source>
</evidence>
<dbReference type="GO" id="GO:0000156">
    <property type="term" value="F:phosphorelay response regulator activity"/>
    <property type="evidence" value="ECO:0007669"/>
    <property type="project" value="TreeGrafter"/>
</dbReference>
<keyword evidence="4" id="KW-0902">Two-component regulatory system</keyword>
<dbReference type="InterPro" id="IPR039420">
    <property type="entry name" value="WalR-like"/>
</dbReference>
<evidence type="ECO:0000259" key="11">
    <source>
        <dbReference type="PROSITE" id="PS51755"/>
    </source>
</evidence>
<dbReference type="InterPro" id="IPR036388">
    <property type="entry name" value="WH-like_DNA-bd_sf"/>
</dbReference>
<dbReference type="EMBL" id="CABWLC010000020">
    <property type="protein sequence ID" value="VXA88618.1"/>
    <property type="molecule type" value="Genomic_DNA"/>
</dbReference>
<evidence type="ECO:0000256" key="3">
    <source>
        <dbReference type="ARBA" id="ARBA00022553"/>
    </source>
</evidence>
<gene>
    <name evidence="12" type="primary">creB</name>
    <name evidence="12" type="ORF">AERO8C_70246</name>
</gene>
<reference evidence="12 13" key="1">
    <citation type="submission" date="2019-10" db="EMBL/GenBank/DDBJ databases">
        <authorList>
            <person name="Karimi E."/>
        </authorList>
    </citation>
    <scope>NUCLEOTIDE SEQUENCE [LARGE SCALE GENOMIC DNA]</scope>
    <source>
        <strain evidence="12">Aeromonas sp. 8C</strain>
    </source>
</reference>
<sequence length="239" mass="27357">MVRCQNGVPICDEDAMQKRVIWLVEDEASIADTLIYALQTDGFEVEWFMLGQQLLTRLEQTRPDFLILDVGLPDISGFELCKQVRALTDIPLMFLTARSEEIDRLIGLEIGADDYVAKPFSPREVCARVRVILRRSQPAAPQPSALLVLDEERARIHFRGQPLALTRYEYLLLKTLMLAPGRVYSRQQLMDLVWQDAEESLDRTVDTHIKTIRAKLREHDPEANLILTHRGLGYSLELA</sequence>
<dbReference type="CDD" id="cd00383">
    <property type="entry name" value="trans_reg_C"/>
    <property type="match status" value="1"/>
</dbReference>
<dbReference type="Gene3D" id="3.40.50.2300">
    <property type="match status" value="1"/>
</dbReference>
<evidence type="ECO:0000256" key="2">
    <source>
        <dbReference type="ARBA" id="ARBA00022490"/>
    </source>
</evidence>
<dbReference type="Pfam" id="PF00072">
    <property type="entry name" value="Response_reg"/>
    <property type="match status" value="1"/>
</dbReference>
<keyword evidence="2" id="KW-0963">Cytoplasm</keyword>
<keyword evidence="3 8" id="KW-0597">Phosphoprotein</keyword>
<evidence type="ECO:0000256" key="9">
    <source>
        <dbReference type="PROSITE-ProRule" id="PRU01091"/>
    </source>
</evidence>
<comment type="subcellular location">
    <subcellularLocation>
        <location evidence="1">Cytoplasm</location>
    </subcellularLocation>
</comment>
<feature type="DNA-binding region" description="OmpR/PhoB-type" evidence="9">
    <location>
        <begin position="138"/>
        <end position="238"/>
    </location>
</feature>
<keyword evidence="7" id="KW-0804">Transcription</keyword>
<name>A0A653LCT2_AERVE</name>
<dbReference type="Proteomes" id="UP000439123">
    <property type="component" value="Unassembled WGS sequence"/>
</dbReference>
<evidence type="ECO:0000313" key="12">
    <source>
        <dbReference type="EMBL" id="VXA88618.1"/>
    </source>
</evidence>
<dbReference type="GO" id="GO:0032993">
    <property type="term" value="C:protein-DNA complex"/>
    <property type="evidence" value="ECO:0007669"/>
    <property type="project" value="TreeGrafter"/>
</dbReference>
<dbReference type="GO" id="GO:0000987">
    <property type="term" value="F:cis-regulatory region sequence-specific DNA binding"/>
    <property type="evidence" value="ECO:0007669"/>
    <property type="project" value="UniProtKB-ARBA"/>
</dbReference>
<dbReference type="PANTHER" id="PTHR48111">
    <property type="entry name" value="REGULATOR OF RPOS"/>
    <property type="match status" value="1"/>
</dbReference>
<proteinExistence type="predicted"/>
<dbReference type="InterPro" id="IPR001867">
    <property type="entry name" value="OmpR/PhoB-type_DNA-bd"/>
</dbReference>
<dbReference type="Gene3D" id="1.10.10.10">
    <property type="entry name" value="Winged helix-like DNA-binding domain superfamily/Winged helix DNA-binding domain"/>
    <property type="match status" value="1"/>
</dbReference>
<keyword evidence="5" id="KW-0805">Transcription regulation</keyword>
<evidence type="ECO:0000256" key="4">
    <source>
        <dbReference type="ARBA" id="ARBA00023012"/>
    </source>
</evidence>
<dbReference type="GO" id="GO:0005829">
    <property type="term" value="C:cytosol"/>
    <property type="evidence" value="ECO:0007669"/>
    <property type="project" value="TreeGrafter"/>
</dbReference>
<dbReference type="InterPro" id="IPR001789">
    <property type="entry name" value="Sig_transdc_resp-reg_receiver"/>
</dbReference>
<protein>
    <submittedName>
        <fullName evidence="12">DNA-binding response regulator in two-component regulatory system with CreC</fullName>
    </submittedName>
</protein>
<dbReference type="InterPro" id="IPR016032">
    <property type="entry name" value="Sig_transdc_resp-reg_C-effctor"/>
</dbReference>
<dbReference type="GO" id="GO:0042802">
    <property type="term" value="F:identical protein binding"/>
    <property type="evidence" value="ECO:0007669"/>
    <property type="project" value="UniProtKB-ARBA"/>
</dbReference>
<evidence type="ECO:0000256" key="8">
    <source>
        <dbReference type="PROSITE-ProRule" id="PRU00169"/>
    </source>
</evidence>
<evidence type="ECO:0000313" key="13">
    <source>
        <dbReference type="Proteomes" id="UP000439123"/>
    </source>
</evidence>
<evidence type="ECO:0000256" key="6">
    <source>
        <dbReference type="ARBA" id="ARBA00023125"/>
    </source>
</evidence>
<dbReference type="SMART" id="SM00862">
    <property type="entry name" value="Trans_reg_C"/>
    <property type="match status" value="1"/>
</dbReference>
<dbReference type="Pfam" id="PF00486">
    <property type="entry name" value="Trans_reg_C"/>
    <property type="match status" value="1"/>
</dbReference>
<dbReference type="PROSITE" id="PS50110">
    <property type="entry name" value="RESPONSE_REGULATORY"/>
    <property type="match status" value="1"/>
</dbReference>
<dbReference type="Gene3D" id="6.10.250.690">
    <property type="match status" value="1"/>
</dbReference>
<keyword evidence="6 9" id="KW-0238">DNA-binding</keyword>
<evidence type="ECO:0000256" key="1">
    <source>
        <dbReference type="ARBA" id="ARBA00004496"/>
    </source>
</evidence>
<dbReference type="SMART" id="SM00448">
    <property type="entry name" value="REC"/>
    <property type="match status" value="1"/>
</dbReference>